<dbReference type="Proteomes" id="UP000596202">
    <property type="component" value="Chromosome"/>
</dbReference>
<dbReference type="EMBL" id="CP068108">
    <property type="protein sequence ID" value="QQT98972.1"/>
    <property type="molecule type" value="Genomic_DNA"/>
</dbReference>
<dbReference type="SUPFAM" id="SSF101967">
    <property type="entry name" value="Adhesin YadA, collagen-binding domain"/>
    <property type="match status" value="1"/>
</dbReference>
<dbReference type="CDD" id="cd19958">
    <property type="entry name" value="pyocin_knob"/>
    <property type="match status" value="1"/>
</dbReference>
<proteinExistence type="predicted"/>
<evidence type="ECO:0000313" key="2">
    <source>
        <dbReference type="Proteomes" id="UP000596202"/>
    </source>
</evidence>
<dbReference type="InterPro" id="IPR011049">
    <property type="entry name" value="Serralysin-like_metalloprot_C"/>
</dbReference>
<evidence type="ECO:0000313" key="1">
    <source>
        <dbReference type="EMBL" id="QQT98972.1"/>
    </source>
</evidence>
<reference evidence="1 2" key="1">
    <citation type="submission" date="2021-01" db="EMBL/GenBank/DDBJ databases">
        <title>FDA dAtabase for Regulatory Grade micrObial Sequences (FDA-ARGOS): Supporting development and validation of Infectious Disease Dx tests.</title>
        <authorList>
            <person name="Sproer C."/>
            <person name="Gronow S."/>
            <person name="Severitt S."/>
            <person name="Schroder I."/>
            <person name="Tallon L."/>
            <person name="Sadzewicz L."/>
            <person name="Zhao X."/>
            <person name="Boylan J."/>
            <person name="Ott S."/>
            <person name="Bowen H."/>
            <person name="Vavikolanu K."/>
            <person name="Mehta A."/>
            <person name="Aluvathingal J."/>
            <person name="Nadendla S."/>
            <person name="Lowell S."/>
            <person name="Myers T."/>
            <person name="Yan Y."/>
            <person name="Sichtig H."/>
        </authorList>
    </citation>
    <scope>NUCLEOTIDE SEQUENCE [LARGE SCALE GENOMIC DNA]</scope>
    <source>
        <strain evidence="1 2">FDAARGOS_1131</strain>
    </source>
</reference>
<dbReference type="Gene3D" id="2.150.10.10">
    <property type="entry name" value="Serralysin-like metalloprotease, C-terminal"/>
    <property type="match status" value="1"/>
</dbReference>
<dbReference type="RefSeq" id="WP_002986451.1">
    <property type="nucleotide sequence ID" value="NZ_CP068108.1"/>
</dbReference>
<organism evidence="1 2">
    <name type="scientific">Myroides odoratus</name>
    <name type="common">Flavobacterium odoratum</name>
    <dbReference type="NCBI Taxonomy" id="256"/>
    <lineage>
        <taxon>Bacteria</taxon>
        <taxon>Pseudomonadati</taxon>
        <taxon>Bacteroidota</taxon>
        <taxon>Flavobacteriia</taxon>
        <taxon>Flavobacteriales</taxon>
        <taxon>Flavobacteriaceae</taxon>
        <taxon>Myroides</taxon>
    </lineage>
</organism>
<name>A0A9Q6Z2P7_MYROD</name>
<protein>
    <submittedName>
        <fullName evidence="1">Uncharacterized protein</fullName>
    </submittedName>
</protein>
<sequence>MKIGDNVVIEGTATIENLPISNSSLSAIVQTDGNLFKRELGTISTASKESYIPGLSIAFPSIFNLNTESLDYNNRSLVVSLKNQLQGTVFMAPVSMNGTPGFRYILKSDLANASVVFTDDNTFVKKIGDTMSGVLDFSTATQMINNSGVTFLSKGQHGTILANNSLGSSSTVGVVIRPLGCQITDNQTVFSGDGFIRSSIHGDSSQWKQAYDRGDHAGLYLVYNPKATLSLSSSSHNLNDNLIGSYEAYVHSGSTNKPTNQGGFLSQRYFQSGSINYISQIYNTLDGNEMYFRVNNDTNGSTWNRIWHSRNLTKLSQLQNDQGYVTTDTTYTAGNDLIINEGTSTVNQLWNAKVLNNWAKSKFWNFDNLSSRAVGGTSADANTWFNDKTGGMVASYGTGGWLTNGAFFGYGGLIHFQGTSSNMALQMHYEIGHNTNDGGRLAIRTKHNGGYTNWKEVYHTGNLPNQIQTLTLGNSMGSISISDGNNIRLDSLALRDYQDSTSRLKDTGLLAYRTLAGNIGYPYGTVGGGIRWERVSNNTNQTGFHIHKASGQDLLWYKTFDGENTENSWKMFADRDWVAAQGFSTQTLTAGTNIQISANNVISATNTTYPAITLADLNTGTATVSRTVTAKVISDYVVLKIAQGADSIWEHTPQGGLRIRNYDSLATRDGAIAIGRGSGATKYNAIGIGTAANSDGNSGLAIGELSANTGTYGLALGPYSVNTAMEGVVIGPFLQNNQRGCTVTGRYNDPILSTTTNTINNYSPLFIIGNGKSASIRSNAYEMFSDGKGEFSNVQSYKTQHSFGDMDIPNWKFIQENISGGGSGTGSEDWVSKYGSGISVFNEEKAHGQLSNSDYGSGSGEILSSQKILNVSEPTVVYLGNDGQWRKWNDTSNSEQLNVGNTAVLGILLGDMKSILLKGYYSGHISKELEALVYEINNGKIFHTFNKGALMAHNATSSVNRVFGYSVNERVAYFNPWMF</sequence>
<dbReference type="AlphaFoldDB" id="A0A9Q6Z2P7"/>
<gene>
    <name evidence="1" type="ORF">I6I88_12200</name>
</gene>
<dbReference type="GeneID" id="93528426"/>
<dbReference type="OrthoDB" id="1210782at2"/>
<accession>A0A9Q6Z2P7</accession>